<dbReference type="Proteomes" id="UP000612899">
    <property type="component" value="Unassembled WGS sequence"/>
</dbReference>
<comment type="caution">
    <text evidence="2">The sequence shown here is derived from an EMBL/GenBank/DDBJ whole genome shotgun (WGS) entry which is preliminary data.</text>
</comment>
<protein>
    <recommendedName>
        <fullName evidence="4">WXG100 family type VII secretion target</fullName>
    </recommendedName>
</protein>
<keyword evidence="1" id="KW-0812">Transmembrane</keyword>
<accession>A0A8J3QCG8</accession>
<evidence type="ECO:0000313" key="2">
    <source>
        <dbReference type="EMBL" id="GIH08283.1"/>
    </source>
</evidence>
<evidence type="ECO:0008006" key="4">
    <source>
        <dbReference type="Google" id="ProtNLM"/>
    </source>
</evidence>
<proteinExistence type="predicted"/>
<keyword evidence="1" id="KW-1133">Transmembrane helix</keyword>
<keyword evidence="3" id="KW-1185">Reference proteome</keyword>
<gene>
    <name evidence="2" type="ORF">Rhe02_63500</name>
</gene>
<feature type="transmembrane region" description="Helical" evidence="1">
    <location>
        <begin position="162"/>
        <end position="186"/>
    </location>
</feature>
<organism evidence="2 3">
    <name type="scientific">Rhizocola hellebori</name>
    <dbReference type="NCBI Taxonomy" id="1392758"/>
    <lineage>
        <taxon>Bacteria</taxon>
        <taxon>Bacillati</taxon>
        <taxon>Actinomycetota</taxon>
        <taxon>Actinomycetes</taxon>
        <taxon>Micromonosporales</taxon>
        <taxon>Micromonosporaceae</taxon>
        <taxon>Rhizocola</taxon>
    </lineage>
</organism>
<reference evidence="2" key="1">
    <citation type="submission" date="2021-01" db="EMBL/GenBank/DDBJ databases">
        <title>Whole genome shotgun sequence of Rhizocola hellebori NBRC 109834.</title>
        <authorList>
            <person name="Komaki H."/>
            <person name="Tamura T."/>
        </authorList>
    </citation>
    <scope>NUCLEOTIDE SEQUENCE</scope>
    <source>
        <strain evidence="2">NBRC 109834</strain>
    </source>
</reference>
<dbReference type="EMBL" id="BONY01000047">
    <property type="protein sequence ID" value="GIH08283.1"/>
    <property type="molecule type" value="Genomic_DNA"/>
</dbReference>
<sequence length="213" mass="22678">MLPDAIQGLVDAIRSEGWVDDALAGAGLALEVAGTYIDPLSALVANGLGWAMEYFQPLRQILDSLLGMPDVVASHAATWSNMAGELQRMTEDLQLHLGRDMPEWQGDRAVDYQELMVHNVEALGGLAGASEAMAAATTGAGNLVMFTRDLVRDLIADLVARVVVWALEALTVIAIPAVAVQIVAAVTKWTGRVLMYVNALITSLTNLNKLVNG</sequence>
<dbReference type="SUPFAM" id="SSF140453">
    <property type="entry name" value="EsxAB dimer-like"/>
    <property type="match status" value="1"/>
</dbReference>
<dbReference type="AlphaFoldDB" id="A0A8J3QCG8"/>
<evidence type="ECO:0000313" key="3">
    <source>
        <dbReference type="Proteomes" id="UP000612899"/>
    </source>
</evidence>
<name>A0A8J3QCG8_9ACTN</name>
<keyword evidence="1" id="KW-0472">Membrane</keyword>
<evidence type="ECO:0000256" key="1">
    <source>
        <dbReference type="SAM" id="Phobius"/>
    </source>
</evidence>
<dbReference type="InterPro" id="IPR036689">
    <property type="entry name" value="ESAT-6-like_sf"/>
</dbReference>